<dbReference type="InterPro" id="IPR004312">
    <property type="entry name" value="ATHILA_Orf1_C"/>
</dbReference>
<gene>
    <name evidence="2" type="ORF">LSALG_LOCUS30429</name>
</gene>
<accession>A0AA36EF33</accession>
<evidence type="ECO:0000313" key="2">
    <source>
        <dbReference type="EMBL" id="CAI9291280.1"/>
    </source>
</evidence>
<feature type="domain" description="Arabidopsis retrotransposon Orf1 C-terminal" evidence="1">
    <location>
        <begin position="1"/>
        <end position="141"/>
    </location>
</feature>
<evidence type="ECO:0000259" key="1">
    <source>
        <dbReference type="Pfam" id="PF03078"/>
    </source>
</evidence>
<evidence type="ECO:0000313" key="3">
    <source>
        <dbReference type="Proteomes" id="UP001177003"/>
    </source>
</evidence>
<protein>
    <recommendedName>
        <fullName evidence="1">Arabidopsis retrotransposon Orf1 C-terminal domain-containing protein</fullName>
    </recommendedName>
</protein>
<proteinExistence type="predicted"/>
<sequence length="207" mass="23752">MRELHIYDGVHALFANIDWERLLCAKFGTCPLLTREFLATLSVVNQEGNFAFRIFSTPHSIHVDQLCTFFHTPATNLAQPAPAFDVRDFWQSIISLYFYDPSQSVQTSILHPILKIALKIICIIIYAQVETMKSGKADLFILWCMVARWYRPYFGDLIIKRFHRVLNLRTGGAILCGGLITIIARTLVEQSPPEYTFFTGETFRLTL</sequence>
<keyword evidence="3" id="KW-1185">Reference proteome</keyword>
<dbReference type="AlphaFoldDB" id="A0AA36EF33"/>
<dbReference type="EMBL" id="OX465082">
    <property type="protein sequence ID" value="CAI9291280.1"/>
    <property type="molecule type" value="Genomic_DNA"/>
</dbReference>
<reference evidence="2" key="1">
    <citation type="submission" date="2023-04" db="EMBL/GenBank/DDBJ databases">
        <authorList>
            <person name="Vijverberg K."/>
            <person name="Xiong W."/>
            <person name="Schranz E."/>
        </authorList>
    </citation>
    <scope>NUCLEOTIDE SEQUENCE</scope>
</reference>
<name>A0AA36EF33_LACSI</name>
<organism evidence="2 3">
    <name type="scientific">Lactuca saligna</name>
    <name type="common">Willowleaf lettuce</name>
    <dbReference type="NCBI Taxonomy" id="75948"/>
    <lineage>
        <taxon>Eukaryota</taxon>
        <taxon>Viridiplantae</taxon>
        <taxon>Streptophyta</taxon>
        <taxon>Embryophyta</taxon>
        <taxon>Tracheophyta</taxon>
        <taxon>Spermatophyta</taxon>
        <taxon>Magnoliopsida</taxon>
        <taxon>eudicotyledons</taxon>
        <taxon>Gunneridae</taxon>
        <taxon>Pentapetalae</taxon>
        <taxon>asterids</taxon>
        <taxon>campanulids</taxon>
        <taxon>Asterales</taxon>
        <taxon>Asteraceae</taxon>
        <taxon>Cichorioideae</taxon>
        <taxon>Cichorieae</taxon>
        <taxon>Lactucinae</taxon>
        <taxon>Lactuca</taxon>
    </lineage>
</organism>
<dbReference type="Pfam" id="PF03078">
    <property type="entry name" value="ATHILA"/>
    <property type="match status" value="1"/>
</dbReference>
<dbReference type="Proteomes" id="UP001177003">
    <property type="component" value="Chromosome 6"/>
</dbReference>